<name>A0AAV8WS05_9CUCU</name>
<feature type="region of interest" description="Disordered" evidence="1">
    <location>
        <begin position="728"/>
        <end position="760"/>
    </location>
</feature>
<organism evidence="2 3">
    <name type="scientific">Rhamnusium bicolor</name>
    <dbReference type="NCBI Taxonomy" id="1586634"/>
    <lineage>
        <taxon>Eukaryota</taxon>
        <taxon>Metazoa</taxon>
        <taxon>Ecdysozoa</taxon>
        <taxon>Arthropoda</taxon>
        <taxon>Hexapoda</taxon>
        <taxon>Insecta</taxon>
        <taxon>Pterygota</taxon>
        <taxon>Neoptera</taxon>
        <taxon>Endopterygota</taxon>
        <taxon>Coleoptera</taxon>
        <taxon>Polyphaga</taxon>
        <taxon>Cucujiformia</taxon>
        <taxon>Chrysomeloidea</taxon>
        <taxon>Cerambycidae</taxon>
        <taxon>Lepturinae</taxon>
        <taxon>Rhagiini</taxon>
        <taxon>Rhamnusium</taxon>
    </lineage>
</organism>
<keyword evidence="3" id="KW-1185">Reference proteome</keyword>
<evidence type="ECO:0000256" key="1">
    <source>
        <dbReference type="SAM" id="MobiDB-lite"/>
    </source>
</evidence>
<comment type="caution">
    <text evidence="2">The sequence shown here is derived from an EMBL/GenBank/DDBJ whole genome shotgun (WGS) entry which is preliminary data.</text>
</comment>
<dbReference type="EMBL" id="JANEYF010005087">
    <property type="protein sequence ID" value="KAJ8929209.1"/>
    <property type="molecule type" value="Genomic_DNA"/>
</dbReference>
<feature type="compositionally biased region" description="Basic and acidic residues" evidence="1">
    <location>
        <begin position="728"/>
        <end position="738"/>
    </location>
</feature>
<reference evidence="2" key="1">
    <citation type="journal article" date="2023" name="Insect Mol. Biol.">
        <title>Genome sequencing provides insights into the evolution of gene families encoding plant cell wall-degrading enzymes in longhorned beetles.</title>
        <authorList>
            <person name="Shin N.R."/>
            <person name="Okamura Y."/>
            <person name="Kirsch R."/>
            <person name="Pauchet Y."/>
        </authorList>
    </citation>
    <scope>NUCLEOTIDE SEQUENCE</scope>
    <source>
        <strain evidence="2">RBIC_L_NR</strain>
    </source>
</reference>
<evidence type="ECO:0000313" key="3">
    <source>
        <dbReference type="Proteomes" id="UP001162156"/>
    </source>
</evidence>
<accession>A0AAV8WS05</accession>
<proteinExistence type="predicted"/>
<gene>
    <name evidence="2" type="ORF">NQ314_018087</name>
</gene>
<protein>
    <submittedName>
        <fullName evidence="2">Uncharacterized protein</fullName>
    </submittedName>
</protein>
<dbReference type="Proteomes" id="UP001162156">
    <property type="component" value="Unassembled WGS sequence"/>
</dbReference>
<dbReference type="AlphaFoldDB" id="A0AAV8WS05"/>
<evidence type="ECO:0000313" key="2">
    <source>
        <dbReference type="EMBL" id="KAJ8929209.1"/>
    </source>
</evidence>
<sequence length="760" mass="85470">MPDISQLQKVTHEKIFSSPEFLGEKKPPEVVALIPKSNKERKVSPSKFDSFGKRRFQISSLIENFDAETASIYSRQSSDSKTGSISTRNSINSALECFNFVDDEFSDLDEKVFSGSKSKSAKTSDEVFNQLFGIHNFEDIEMQKNQSISSLRSLSSLPGFFNFGSGMKKWSNLEDLDDISLMSLDPKNKWVVGDTSDTGMFLLVINVSFNAISVLVKSINQLSKNISPSLVSETSCQDFTTEPIKTEEKSFGSTDSGIAQENHVDIQTESEINRSITPPPPPPVFDEEVDEVVENVIPPPIINESKEIEKTVSPQEEDKLIGANTFVESKRKPTKEAIKEPKKVPIEQCAKEVIRKPVSEPISLPVKQQVIEPGVLKDAKNTEISDIDWQYQLPSPPKAFKDSSPANFADVGNSESRSITDFKDSVVTSPELFEKLKAIEDSQSDKGTVTSDITSVVSEEEKPLLNTLSLENLERRKSLVYNRELATSLKMTDTVDTNNFQAETFSSSLTQFESTYDEIRKSSLPKETVQPKHQKTNAFTHTLPNFKISTYDQPKQKIKVFEDDTIRSNTENYNKAKTLVETSTLSTTMSNSYVGKSMENISMRKSSLDNESSHSSEEKDYKFYRPTKTAMPRSFGPISAVFRSESFSTENCWSPSKPVSRSKSHLTLNSNKYREEKLDTRKEESMSRSNSLFDVSGLQSLEVMKLIQNKLNTPTSSMENLNQKERTQKTITKQELKHQIITKSVPKEEPQKPPTPEKNV</sequence>